<comment type="similarity">
    <text evidence="2 9">Belongs to the DXR family.</text>
</comment>
<feature type="binding site" evidence="9">
    <location>
        <position position="134"/>
    </location>
    <ligand>
        <name>Mn(2+)</name>
        <dbReference type="ChEBI" id="CHEBI:29035"/>
    </ligand>
</feature>
<dbReference type="InterPro" id="IPR013512">
    <property type="entry name" value="DXP_reductoisomerase_N"/>
</dbReference>
<feature type="binding site" evidence="9">
    <location>
        <position position="11"/>
    </location>
    <ligand>
        <name>NADPH</name>
        <dbReference type="ChEBI" id="CHEBI:57783"/>
    </ligand>
</feature>
<keyword evidence="13" id="KW-0413">Isomerase</keyword>
<dbReference type="GO" id="GO:0030145">
    <property type="term" value="F:manganese ion binding"/>
    <property type="evidence" value="ECO:0007669"/>
    <property type="project" value="TreeGrafter"/>
</dbReference>
<evidence type="ECO:0000256" key="5">
    <source>
        <dbReference type="ARBA" id="ARBA00023002"/>
    </source>
</evidence>
<comment type="cofactor">
    <cofactor evidence="9">
        <name>Mg(2+)</name>
        <dbReference type="ChEBI" id="CHEBI:18420"/>
    </cofactor>
    <cofactor evidence="9">
        <name>Mn(2+)</name>
        <dbReference type="ChEBI" id="CHEBI:29035"/>
    </cofactor>
</comment>
<evidence type="ECO:0000313" key="13">
    <source>
        <dbReference type="EMBL" id="AHB99415.1"/>
    </source>
</evidence>
<feature type="binding site" evidence="9">
    <location>
        <position position="134"/>
    </location>
    <ligand>
        <name>1-deoxy-D-xylulose 5-phosphate</name>
        <dbReference type="ChEBI" id="CHEBI:57792"/>
    </ligand>
</feature>
<evidence type="ECO:0000256" key="1">
    <source>
        <dbReference type="ARBA" id="ARBA00005094"/>
    </source>
</evidence>
<evidence type="ECO:0000256" key="9">
    <source>
        <dbReference type="HAMAP-Rule" id="MF_00183"/>
    </source>
</evidence>
<dbReference type="KEGG" id="mgz:GCW_00495"/>
<proteinExistence type="inferred from homology"/>
<dbReference type="EMBL" id="CP006916">
    <property type="protein sequence ID" value="AHB99415.1"/>
    <property type="molecule type" value="Genomic_DNA"/>
</dbReference>
<dbReference type="HAMAP" id="MF_00183">
    <property type="entry name" value="DXP_reductoisom"/>
    <property type="match status" value="1"/>
</dbReference>
<keyword evidence="9" id="KW-0460">Magnesium</keyword>
<feature type="binding site" evidence="9">
    <location>
        <position position="199"/>
    </location>
    <ligand>
        <name>1-deoxy-D-xylulose 5-phosphate</name>
        <dbReference type="ChEBI" id="CHEBI:57792"/>
    </ligand>
</feature>
<evidence type="ECO:0000256" key="7">
    <source>
        <dbReference type="ARBA" id="ARBA00023229"/>
    </source>
</evidence>
<evidence type="ECO:0000256" key="8">
    <source>
        <dbReference type="ARBA" id="ARBA00048543"/>
    </source>
</evidence>
<feature type="binding site" evidence="9">
    <location>
        <position position="203"/>
    </location>
    <ligand>
        <name>1-deoxy-D-xylulose 5-phosphate</name>
        <dbReference type="ChEBI" id="CHEBI:57792"/>
    </ligand>
</feature>
<dbReference type="UniPathway" id="UPA00056">
    <property type="reaction ID" value="UER00092"/>
</dbReference>
<evidence type="ECO:0000259" key="11">
    <source>
        <dbReference type="Pfam" id="PF08436"/>
    </source>
</evidence>
<comment type="caution">
    <text evidence="9">Lacks conserved residue(s) required for the propagation of feature annotation.</text>
</comment>
<dbReference type="Pfam" id="PF02670">
    <property type="entry name" value="DXP_reductoisom"/>
    <property type="match status" value="1"/>
</dbReference>
<dbReference type="Gene3D" id="3.40.50.720">
    <property type="entry name" value="NAD(P)-binding Rossmann-like Domain"/>
    <property type="match status" value="1"/>
</dbReference>
<dbReference type="SUPFAM" id="SSF55347">
    <property type="entry name" value="Glyceraldehyde-3-phosphate dehydrogenase-like, C-terminal domain"/>
    <property type="match status" value="1"/>
</dbReference>
<name>A0A0F6CJZ3_MYCGL</name>
<comment type="pathway">
    <text evidence="1 9">Isoprenoid biosynthesis; isopentenyl diphosphate biosynthesis via DXP pathway; isopentenyl diphosphate from 1-deoxy-D-xylulose 5-phosphate: step 1/6.</text>
</comment>
<accession>A0A0F6CJZ3</accession>
<feature type="binding site" evidence="9">
    <location>
        <position position="35"/>
    </location>
    <ligand>
        <name>NADPH</name>
        <dbReference type="ChEBI" id="CHEBI:57783"/>
    </ligand>
</feature>
<keyword evidence="4 9" id="KW-0521">NADP</keyword>
<feature type="binding site" evidence="9">
    <location>
        <position position="194"/>
    </location>
    <ligand>
        <name>1-deoxy-D-xylulose 5-phosphate</name>
        <dbReference type="ChEBI" id="CHEBI:57792"/>
    </ligand>
</feature>
<dbReference type="EC" id="1.1.1.267" evidence="9"/>
<dbReference type="PANTHER" id="PTHR30525">
    <property type="entry name" value="1-DEOXY-D-XYLULOSE 5-PHOSPHATE REDUCTOISOMERASE"/>
    <property type="match status" value="1"/>
</dbReference>
<dbReference type="RefSeq" id="WP_011883753.1">
    <property type="nucleotide sequence ID" value="NC_023030.2"/>
</dbReference>
<evidence type="ECO:0000313" key="14">
    <source>
        <dbReference type="Proteomes" id="UP000018735"/>
    </source>
</evidence>
<protein>
    <recommendedName>
        <fullName evidence="9">1-deoxy-D-xylulose 5-phosphate reductoisomerase</fullName>
        <shortName evidence="9">DXP reductoisomerase</shortName>
        <ecNumber evidence="9">1.1.1.267</ecNumber>
    </recommendedName>
    <alternativeName>
        <fullName evidence="9">1-deoxyxylulose-5-phosphate reductoisomerase</fullName>
    </alternativeName>
    <alternativeName>
        <fullName evidence="9">2-C-methyl-D-erythritol 4-phosphate synthase</fullName>
    </alternativeName>
</protein>
<dbReference type="InterPro" id="IPR013644">
    <property type="entry name" value="DXP_reductoisomerase_C"/>
</dbReference>
<dbReference type="PIRSF" id="PIRSF006205">
    <property type="entry name" value="Dxp_reductismrs"/>
    <property type="match status" value="1"/>
</dbReference>
<sequence>MKILVLGATGSIGKQTIDVICQLKYQLVGFSYYQNHSEANNILKQLNPNYVLCHSDPKYNKNVKSDLIELIDKSKPKVIINAINGYHGIEASLIALSKKKDLLLANKESLVIAGSQLEAIRKDTKTTVYPIDSEHSALYDLLKDKKKNQIKQLIITASGAGYFNKDKSELKKLTYNDLLNHPNWKMGAEISINSATFVNKVYEIVEAYHLFKIKDIIPVVERSSTIHAGVIYQDNSIHFHATTNDMRWAIQSALTKFDNRTNVVQSLDLYQKTIQFEKIDFEQYPIFKIAYDILKNPYTTRGAVLTCINEHVVKLFQKQKINFLQITELISNFYWNYQHKKIDDIWQINDLIFKIKAAISSKYAYLDK</sequence>
<dbReference type="GO" id="GO:0030604">
    <property type="term" value="F:1-deoxy-D-xylulose-5-phosphate reductoisomerase activity"/>
    <property type="evidence" value="ECO:0007669"/>
    <property type="project" value="UniProtKB-UniRule"/>
</dbReference>
<keyword evidence="3 9" id="KW-0479">Metal-binding</keyword>
<feature type="binding site" evidence="9">
    <location>
        <position position="203"/>
    </location>
    <ligand>
        <name>Mn(2+)</name>
        <dbReference type="ChEBI" id="CHEBI:29035"/>
    </ligand>
</feature>
<evidence type="ECO:0000256" key="4">
    <source>
        <dbReference type="ARBA" id="ARBA00022857"/>
    </source>
</evidence>
<feature type="binding site" evidence="9">
    <location>
        <position position="107"/>
    </location>
    <ligand>
        <name>1-deoxy-D-xylulose 5-phosphate</name>
        <dbReference type="ChEBI" id="CHEBI:57792"/>
    </ligand>
</feature>
<dbReference type="eggNOG" id="COG0743">
    <property type="taxonomic scope" value="Bacteria"/>
</dbReference>
<comment type="catalytic activity">
    <reaction evidence="8">
        <text>2-C-methyl-D-erythritol 4-phosphate + NADP(+) = 1-deoxy-D-xylulose 5-phosphate + NADPH + H(+)</text>
        <dbReference type="Rhea" id="RHEA:13717"/>
        <dbReference type="ChEBI" id="CHEBI:15378"/>
        <dbReference type="ChEBI" id="CHEBI:57783"/>
        <dbReference type="ChEBI" id="CHEBI:57792"/>
        <dbReference type="ChEBI" id="CHEBI:58262"/>
        <dbReference type="ChEBI" id="CHEBI:58349"/>
        <dbReference type="EC" id="1.1.1.267"/>
    </reaction>
    <physiologicalReaction direction="right-to-left" evidence="8">
        <dbReference type="Rhea" id="RHEA:13719"/>
    </physiologicalReaction>
</comment>
<feature type="binding site" evidence="9">
    <location>
        <position position="106"/>
    </location>
    <ligand>
        <name>NADPH</name>
        <dbReference type="ChEBI" id="CHEBI:57783"/>
    </ligand>
</feature>
<feature type="domain" description="1-deoxy-D-xylulose 5-phosphate reductoisomerase N-terminal" evidence="10">
    <location>
        <begin position="3"/>
        <end position="114"/>
    </location>
</feature>
<dbReference type="HOGENOM" id="CLU_035714_0_0_14"/>
<feature type="binding site" evidence="9">
    <location>
        <position position="12"/>
    </location>
    <ligand>
        <name>NADPH</name>
        <dbReference type="ChEBI" id="CHEBI:57783"/>
    </ligand>
</feature>
<dbReference type="InterPro" id="IPR026877">
    <property type="entry name" value="DXPR_C"/>
</dbReference>
<feature type="binding site" evidence="9">
    <location>
        <position position="133"/>
    </location>
    <ligand>
        <name>1-deoxy-D-xylulose 5-phosphate</name>
        <dbReference type="ChEBI" id="CHEBI:57792"/>
    </ligand>
</feature>
<keyword evidence="6 9" id="KW-0464">Manganese</keyword>
<feature type="domain" description="DXP reductoisomerase C-terminal" evidence="12">
    <location>
        <begin position="244"/>
        <end position="349"/>
    </location>
</feature>
<evidence type="ECO:0000256" key="2">
    <source>
        <dbReference type="ARBA" id="ARBA00006825"/>
    </source>
</evidence>
<comment type="function">
    <text evidence="9">Catalyzes the NADPH-dependent rearrangement and reduction of 1-deoxy-D-xylulose-5-phosphate (DXP) to 2-C-methyl-D-erythritol 4-phosphate (MEP).</text>
</comment>
<dbReference type="SUPFAM" id="SSF51735">
    <property type="entry name" value="NAD(P)-binding Rossmann-fold domains"/>
    <property type="match status" value="1"/>
</dbReference>
<feature type="domain" description="1-deoxy-D-xylulose 5-phosphate reductoisomerase C-terminal" evidence="11">
    <location>
        <begin position="128"/>
        <end position="211"/>
    </location>
</feature>
<dbReference type="InterPro" id="IPR003821">
    <property type="entry name" value="DXP_reductoisomerase"/>
</dbReference>
<dbReference type="Pfam" id="PF13288">
    <property type="entry name" value="DXPR_C"/>
    <property type="match status" value="1"/>
</dbReference>
<keyword evidence="5 9" id="KW-0560">Oxidoreductase</keyword>
<dbReference type="Proteomes" id="UP000018735">
    <property type="component" value="Chromosome"/>
</dbReference>
<evidence type="ECO:0000259" key="12">
    <source>
        <dbReference type="Pfam" id="PF13288"/>
    </source>
</evidence>
<feature type="binding site" evidence="9">
    <location>
        <position position="108"/>
    </location>
    <ligand>
        <name>NADPH</name>
        <dbReference type="ChEBI" id="CHEBI:57783"/>
    </ligand>
</feature>
<dbReference type="InterPro" id="IPR036291">
    <property type="entry name" value="NAD(P)-bd_dom_sf"/>
</dbReference>
<feature type="binding site" evidence="9">
    <location>
        <position position="187"/>
    </location>
    <ligand>
        <name>NADPH</name>
        <dbReference type="ChEBI" id="CHEBI:57783"/>
    </ligand>
</feature>
<dbReference type="GO" id="GO:0016853">
    <property type="term" value="F:isomerase activity"/>
    <property type="evidence" value="ECO:0007669"/>
    <property type="project" value="UniProtKB-KW"/>
</dbReference>
<reference evidence="13 14" key="1">
    <citation type="journal article" date="2011" name="PLoS ONE">
        <title>Core proteome of the minimal cell: comparative proteomics of three mollicute species.</title>
        <authorList>
            <person name="Fisunov G.Y."/>
            <person name="Alexeev D.G."/>
            <person name="Bazaleev N.A."/>
            <person name="Ladygina V.G."/>
            <person name="Galyamina M.A."/>
            <person name="Kondratov I.G."/>
            <person name="Zhukova N.A."/>
            <person name="Serebryakova M.V."/>
            <person name="Demina I.A."/>
            <person name="Govorun V.M."/>
        </authorList>
    </citation>
    <scope>NUCLEOTIDE SEQUENCE [LARGE SCALE GENOMIC DNA]</scope>
    <source>
        <strain evidence="13 14">S6</strain>
    </source>
</reference>
<feature type="binding site" evidence="9">
    <location>
        <position position="181"/>
    </location>
    <ligand>
        <name>1-deoxy-D-xylulose 5-phosphate</name>
        <dbReference type="ChEBI" id="CHEBI:57792"/>
    </ligand>
</feature>
<dbReference type="Pfam" id="PF08436">
    <property type="entry name" value="DXP_redisom_C"/>
    <property type="match status" value="1"/>
</dbReference>
<dbReference type="GO" id="GO:0051484">
    <property type="term" value="P:isopentenyl diphosphate biosynthetic process, methylerythritol 4-phosphate pathway involved in terpenoid biosynthetic process"/>
    <property type="evidence" value="ECO:0007669"/>
    <property type="project" value="TreeGrafter"/>
</dbReference>
<evidence type="ECO:0000256" key="3">
    <source>
        <dbReference type="ARBA" id="ARBA00022723"/>
    </source>
</evidence>
<organism evidence="13 14">
    <name type="scientific">Mycoplasmoides gallisepticum S6</name>
    <dbReference type="NCBI Taxonomy" id="1006581"/>
    <lineage>
        <taxon>Bacteria</taxon>
        <taxon>Bacillati</taxon>
        <taxon>Mycoplasmatota</taxon>
        <taxon>Mycoplasmoidales</taxon>
        <taxon>Mycoplasmoidaceae</taxon>
        <taxon>Mycoplasmoides</taxon>
    </lineage>
</organism>
<dbReference type="AlphaFoldDB" id="A0A0F6CJZ3"/>
<gene>
    <name evidence="9 13" type="primary">dxr</name>
    <name evidence="13" type="ORF">GCW_00495</name>
</gene>
<feature type="binding site" evidence="9">
    <location>
        <position position="200"/>
    </location>
    <ligand>
        <name>1-deoxy-D-xylulose 5-phosphate</name>
        <dbReference type="ChEBI" id="CHEBI:57792"/>
    </ligand>
</feature>
<feature type="binding site" evidence="9">
    <location>
        <position position="158"/>
    </location>
    <ligand>
        <name>1-deoxy-D-xylulose 5-phosphate</name>
        <dbReference type="ChEBI" id="CHEBI:57792"/>
    </ligand>
</feature>
<evidence type="ECO:0000256" key="6">
    <source>
        <dbReference type="ARBA" id="ARBA00023211"/>
    </source>
</evidence>
<feature type="binding site" evidence="9">
    <location>
        <position position="10"/>
    </location>
    <ligand>
        <name>NADPH</name>
        <dbReference type="ChEBI" id="CHEBI:57783"/>
    </ligand>
</feature>
<dbReference type="SUPFAM" id="SSF69055">
    <property type="entry name" value="1-deoxy-D-xylulose-5-phosphate reductoisomerase, C-terminal domain"/>
    <property type="match status" value="1"/>
</dbReference>
<evidence type="ECO:0000259" key="10">
    <source>
        <dbReference type="Pfam" id="PF02670"/>
    </source>
</evidence>
<dbReference type="Gene3D" id="1.10.1740.10">
    <property type="match status" value="1"/>
</dbReference>
<feature type="binding site" evidence="9">
    <location>
        <position position="132"/>
    </location>
    <ligand>
        <name>Mn(2+)</name>
        <dbReference type="ChEBI" id="CHEBI:29035"/>
    </ligand>
</feature>
<dbReference type="GO" id="GO:0070402">
    <property type="term" value="F:NADPH binding"/>
    <property type="evidence" value="ECO:0007669"/>
    <property type="project" value="InterPro"/>
</dbReference>
<dbReference type="PANTHER" id="PTHR30525:SF0">
    <property type="entry name" value="1-DEOXY-D-XYLULOSE 5-PHOSPHATE REDUCTOISOMERASE, CHLOROPLASTIC"/>
    <property type="match status" value="1"/>
</dbReference>
<feature type="binding site" evidence="9">
    <location>
        <position position="9"/>
    </location>
    <ligand>
        <name>NADPH</name>
        <dbReference type="ChEBI" id="CHEBI:57783"/>
    </ligand>
</feature>
<keyword evidence="7 9" id="KW-0414">Isoprene biosynthesis</keyword>
<dbReference type="InterPro" id="IPR036169">
    <property type="entry name" value="DXPR_C_sf"/>
</dbReference>